<dbReference type="EMBL" id="JAATIS010003638">
    <property type="protein sequence ID" value="KAG2463934.1"/>
    <property type="molecule type" value="Genomic_DNA"/>
</dbReference>
<evidence type="ECO:0000256" key="4">
    <source>
        <dbReference type="PROSITE-ProRule" id="PRU00191"/>
    </source>
</evidence>
<dbReference type="GeneID" id="120536409"/>
<comment type="similarity">
    <text evidence="1">Belongs to the SH2B adapter family.</text>
</comment>
<feature type="compositionally biased region" description="Low complexity" evidence="5">
    <location>
        <begin position="248"/>
        <end position="280"/>
    </location>
</feature>
<dbReference type="GO" id="GO:0005886">
    <property type="term" value="C:plasma membrane"/>
    <property type="evidence" value="ECO:0007669"/>
    <property type="project" value="TreeGrafter"/>
</dbReference>
<feature type="compositionally biased region" description="Low complexity" evidence="5">
    <location>
        <begin position="212"/>
        <end position="222"/>
    </location>
</feature>
<dbReference type="PANTHER" id="PTHR10872:SF3">
    <property type="entry name" value="SH2B ADAPTER PROTEIN 1"/>
    <property type="match status" value="1"/>
</dbReference>
<dbReference type="AlphaFoldDB" id="A0A8X8BR33"/>
<keyword evidence="2" id="KW-0597">Phosphoprotein</keyword>
<dbReference type="GO" id="GO:0005068">
    <property type="term" value="F:transmembrane receptor protein tyrosine kinase adaptor activity"/>
    <property type="evidence" value="ECO:0007669"/>
    <property type="project" value="TreeGrafter"/>
</dbReference>
<organism evidence="7 8">
    <name type="scientific">Polypterus senegalus</name>
    <name type="common">Senegal bichir</name>
    <dbReference type="NCBI Taxonomy" id="55291"/>
    <lineage>
        <taxon>Eukaryota</taxon>
        <taxon>Metazoa</taxon>
        <taxon>Chordata</taxon>
        <taxon>Craniata</taxon>
        <taxon>Vertebrata</taxon>
        <taxon>Euteleostomi</taxon>
        <taxon>Actinopterygii</taxon>
        <taxon>Polypteriformes</taxon>
        <taxon>Polypteridae</taxon>
        <taxon>Polypterus</taxon>
    </lineage>
</organism>
<evidence type="ECO:0000256" key="2">
    <source>
        <dbReference type="ARBA" id="ARBA00022553"/>
    </source>
</evidence>
<gene>
    <name evidence="7" type="primary">Sh2b1</name>
    <name evidence="7" type="ORF">GTO96_0002080</name>
</gene>
<evidence type="ECO:0000313" key="8">
    <source>
        <dbReference type="Proteomes" id="UP000886611"/>
    </source>
</evidence>
<dbReference type="SUPFAM" id="SSF55550">
    <property type="entry name" value="SH2 domain"/>
    <property type="match status" value="1"/>
</dbReference>
<dbReference type="CDD" id="cd01231">
    <property type="entry name" value="PH_SH2B_family"/>
    <property type="match status" value="1"/>
</dbReference>
<dbReference type="InterPro" id="IPR015012">
    <property type="entry name" value="Phe_ZIP"/>
</dbReference>
<feature type="non-terminal residue" evidence="7">
    <location>
        <position position="769"/>
    </location>
</feature>
<dbReference type="Gene3D" id="2.30.29.30">
    <property type="entry name" value="Pleckstrin-homology domain (PH domain)/Phosphotyrosine-binding domain (PTB)"/>
    <property type="match status" value="1"/>
</dbReference>
<feature type="domain" description="SH2" evidence="6">
    <location>
        <begin position="584"/>
        <end position="682"/>
    </location>
</feature>
<dbReference type="PANTHER" id="PTHR10872">
    <property type="entry name" value="SH2B ADAPTER PROTEIN"/>
    <property type="match status" value="1"/>
</dbReference>
<accession>A0A8X8BR33</accession>
<feature type="compositionally biased region" description="Basic and acidic residues" evidence="5">
    <location>
        <begin position="281"/>
        <end position="297"/>
    </location>
</feature>
<dbReference type="OrthoDB" id="10047184at2759"/>
<feature type="compositionally biased region" description="Polar residues" evidence="5">
    <location>
        <begin position="1"/>
        <end position="13"/>
    </location>
</feature>
<dbReference type="PROSITE" id="PS50001">
    <property type="entry name" value="SH2"/>
    <property type="match status" value="1"/>
</dbReference>
<evidence type="ECO:0000256" key="1">
    <source>
        <dbReference type="ARBA" id="ARBA00010220"/>
    </source>
</evidence>
<dbReference type="SMART" id="SM00233">
    <property type="entry name" value="PH"/>
    <property type="match status" value="1"/>
</dbReference>
<dbReference type="RefSeq" id="XP_039620670.1">
    <property type="nucleotide sequence ID" value="XM_039764736.1"/>
</dbReference>
<dbReference type="PRINTS" id="PR00401">
    <property type="entry name" value="SH2DOMAIN"/>
</dbReference>
<evidence type="ECO:0000313" key="7">
    <source>
        <dbReference type="EMBL" id="KAG2463934.1"/>
    </source>
</evidence>
<dbReference type="SUPFAM" id="SSF50729">
    <property type="entry name" value="PH domain-like"/>
    <property type="match status" value="1"/>
</dbReference>
<dbReference type="Gene3D" id="6.10.140.110">
    <property type="match status" value="1"/>
</dbReference>
<dbReference type="Pfam" id="PF00017">
    <property type="entry name" value="SH2"/>
    <property type="match status" value="1"/>
</dbReference>
<dbReference type="CDD" id="cd10346">
    <property type="entry name" value="SH2_SH2B_family"/>
    <property type="match status" value="1"/>
</dbReference>
<dbReference type="Pfam" id="PF00169">
    <property type="entry name" value="PH"/>
    <property type="match status" value="1"/>
</dbReference>
<evidence type="ECO:0000259" key="6">
    <source>
        <dbReference type="PROSITE" id="PS50001"/>
    </source>
</evidence>
<dbReference type="InterPro" id="IPR036290">
    <property type="entry name" value="Phe_ZIP_sf"/>
</dbReference>
<comment type="caution">
    <text evidence="7">The sequence shown here is derived from an EMBL/GenBank/DDBJ whole genome shotgun (WGS) entry which is preliminary data.</text>
</comment>
<dbReference type="Gene3D" id="3.30.505.10">
    <property type="entry name" value="SH2 domain"/>
    <property type="match status" value="1"/>
</dbReference>
<proteinExistence type="inferred from homology"/>
<dbReference type="RefSeq" id="XP_039620669.1">
    <property type="nucleotide sequence ID" value="XM_039764735.1"/>
</dbReference>
<dbReference type="SUPFAM" id="SSF109805">
    <property type="entry name" value="Phenylalanine zipper"/>
    <property type="match status" value="1"/>
</dbReference>
<feature type="compositionally biased region" description="Basic and acidic residues" evidence="5">
    <location>
        <begin position="223"/>
        <end position="236"/>
    </location>
</feature>
<feature type="region of interest" description="Disordered" evidence="5">
    <location>
        <begin position="212"/>
        <end position="297"/>
    </location>
</feature>
<dbReference type="FunFam" id="3.30.505.10:FF:000008">
    <property type="entry name" value="SH2B adapter protein 1 isoform 2"/>
    <property type="match status" value="1"/>
</dbReference>
<protein>
    <submittedName>
        <fullName evidence="7">SH2B1 protein</fullName>
    </submittedName>
</protein>
<dbReference type="InterPro" id="IPR000980">
    <property type="entry name" value="SH2"/>
</dbReference>
<dbReference type="InterPro" id="IPR001849">
    <property type="entry name" value="PH_domain"/>
</dbReference>
<keyword evidence="3 4" id="KW-0727">SH2 domain</keyword>
<feature type="region of interest" description="Disordered" evidence="5">
    <location>
        <begin position="488"/>
        <end position="541"/>
    </location>
</feature>
<dbReference type="Proteomes" id="UP000886611">
    <property type="component" value="Unassembled WGS sequence"/>
</dbReference>
<reference evidence="7 8" key="1">
    <citation type="journal article" date="2021" name="Cell">
        <title>Tracing the genetic footprints of vertebrate landing in non-teleost ray-finned fishes.</title>
        <authorList>
            <person name="Bi X."/>
            <person name="Wang K."/>
            <person name="Yang L."/>
            <person name="Pan H."/>
            <person name="Jiang H."/>
            <person name="Wei Q."/>
            <person name="Fang M."/>
            <person name="Yu H."/>
            <person name="Zhu C."/>
            <person name="Cai Y."/>
            <person name="He Y."/>
            <person name="Gan X."/>
            <person name="Zeng H."/>
            <person name="Yu D."/>
            <person name="Zhu Y."/>
            <person name="Jiang H."/>
            <person name="Qiu Q."/>
            <person name="Yang H."/>
            <person name="Zhang Y.E."/>
            <person name="Wang W."/>
            <person name="Zhu M."/>
            <person name="He S."/>
            <person name="Zhang G."/>
        </authorList>
    </citation>
    <scope>NUCLEOTIDE SEQUENCE [LARGE SCALE GENOMIC DNA]</scope>
    <source>
        <strain evidence="7">Bchr_013</strain>
    </source>
</reference>
<keyword evidence="8" id="KW-1185">Reference proteome</keyword>
<dbReference type="Pfam" id="PF08916">
    <property type="entry name" value="Phe_ZIP"/>
    <property type="match status" value="1"/>
</dbReference>
<dbReference type="InterPro" id="IPR035057">
    <property type="entry name" value="SH2B1_SH2"/>
</dbReference>
<dbReference type="InterPro" id="IPR011993">
    <property type="entry name" value="PH-like_dom_sf"/>
</dbReference>
<dbReference type="SMART" id="SM00252">
    <property type="entry name" value="SH2"/>
    <property type="match status" value="1"/>
</dbReference>
<evidence type="ECO:0000256" key="5">
    <source>
        <dbReference type="SAM" id="MobiDB-lite"/>
    </source>
</evidence>
<dbReference type="InterPro" id="IPR036860">
    <property type="entry name" value="SH2_dom_sf"/>
</dbReference>
<feature type="non-terminal residue" evidence="7">
    <location>
        <position position="1"/>
    </location>
</feature>
<feature type="compositionally biased region" description="Pro residues" evidence="5">
    <location>
        <begin position="699"/>
        <end position="719"/>
    </location>
</feature>
<name>A0A8X8BR33_POLSE</name>
<feature type="region of interest" description="Disordered" evidence="5">
    <location>
        <begin position="693"/>
        <end position="769"/>
    </location>
</feature>
<evidence type="ECO:0000256" key="3">
    <source>
        <dbReference type="ARBA" id="ARBA00022999"/>
    </source>
</evidence>
<sequence length="769" mass="82902">MNGTTLPSNSSEETSPHCGEALTLMSPPSPSWREFCEIHARAAASEFAHHVKNFLAENPQYVALPGGAGNTFSRCFAEHFICHFESEVGGGILHPGGEEVGSDAVWAETCSNEDSSSVTSPLTAQDPILPVYAPALPTGLSSSQSRSSEDISLSSMSSYTTGLTGPGQPLGCSSVQNAVGVVAGKPKLRKRFSLRSVGRSVRGSMRGILHWKSAGSESSSPSVEEREVLGGSDEGKMLGQPVGRGSRSASGLPISLSLPLASHAPSLPPSSSSSSSSFSSEQKEQRKSGRMAEKAERDKWTHRFEKLRLSRSPLPSKVELSDIRREGLLSYMVADELSAGIACYEEQSSHTTVYPAGVPASAAGGIGMRSRWQKCRLMLRREIRPDGVSPVQNAEDYVLEFFVPPKASKPRISILCSSIVDVRTTTPLEMPDKENTFVLKMEDAVEYILETVDALQMRSWLSDIRDCMNCCDRDDTLDISCLSHSESVSSRQLPAGPSDLSDRLSQGGYGGLGGTQSASPSSAEPHPPELPPRIPVDESLDRLHGGGGGANVITPFAETPDGTGSFLFSDTVEVLDHSLSECPWFHGTLSRLKAAQLVLAGGPGSHGVFLVRQSETRRGEYVLTFNFQGKAKHLRLSLNEDGQCRVQHLWFQSIFDMLEHFRVHPIPLESGGASDVTLISFVVSASRQHDLISSRSPATLPPPPAPPLPPARPPPPSPPQDRERGSEGEDEDSGEREGVTLRQLEPSLSEGDERDSMRTRAVDNQYSFF</sequence>
<dbReference type="GO" id="GO:0035556">
    <property type="term" value="P:intracellular signal transduction"/>
    <property type="evidence" value="ECO:0007669"/>
    <property type="project" value="TreeGrafter"/>
</dbReference>
<dbReference type="InterPro" id="IPR030523">
    <property type="entry name" value="SH2B"/>
</dbReference>
<feature type="region of interest" description="Disordered" evidence="5">
    <location>
        <begin position="1"/>
        <end position="21"/>
    </location>
</feature>